<sequence>MVAAVTLAMVSGRHSSYGESHHSSHGKGHRSGHGCDQGAQPHKFGHVGVIIPGPLALIKLPSHLNQAKLPSHETQQIWLPGFEEVAVRSIRAG</sequence>
<evidence type="ECO:0000256" key="1">
    <source>
        <dbReference type="SAM" id="MobiDB-lite"/>
    </source>
</evidence>
<reference evidence="2 3" key="1">
    <citation type="submission" date="2018-02" db="EMBL/GenBank/DDBJ databases">
        <title>Draft genome of wild Prunus yedoensis var. nudiflora.</title>
        <authorList>
            <person name="Baek S."/>
            <person name="Kim J.-H."/>
            <person name="Choi K."/>
            <person name="Kim G.-B."/>
            <person name="Cho A."/>
            <person name="Jang H."/>
            <person name="Shin C.-H."/>
            <person name="Yu H.-J."/>
            <person name="Mun J.-H."/>
        </authorList>
    </citation>
    <scope>NUCLEOTIDE SEQUENCE [LARGE SCALE GENOMIC DNA]</scope>
    <source>
        <strain evidence="3">cv. Jeju island</strain>
        <tissue evidence="2">Leaf</tissue>
    </source>
</reference>
<organism evidence="2 3">
    <name type="scientific">Prunus yedoensis var. nudiflora</name>
    <dbReference type="NCBI Taxonomy" id="2094558"/>
    <lineage>
        <taxon>Eukaryota</taxon>
        <taxon>Viridiplantae</taxon>
        <taxon>Streptophyta</taxon>
        <taxon>Embryophyta</taxon>
        <taxon>Tracheophyta</taxon>
        <taxon>Spermatophyta</taxon>
        <taxon>Magnoliopsida</taxon>
        <taxon>eudicotyledons</taxon>
        <taxon>Gunneridae</taxon>
        <taxon>Pentapetalae</taxon>
        <taxon>rosids</taxon>
        <taxon>fabids</taxon>
        <taxon>Rosales</taxon>
        <taxon>Rosaceae</taxon>
        <taxon>Amygdaloideae</taxon>
        <taxon>Amygdaleae</taxon>
        <taxon>Prunus</taxon>
    </lineage>
</organism>
<evidence type="ECO:0000313" key="3">
    <source>
        <dbReference type="Proteomes" id="UP000250321"/>
    </source>
</evidence>
<protein>
    <submittedName>
        <fullName evidence="2">Uncharacterized protein</fullName>
    </submittedName>
</protein>
<dbReference type="Proteomes" id="UP000250321">
    <property type="component" value="Unassembled WGS sequence"/>
</dbReference>
<proteinExistence type="predicted"/>
<feature type="region of interest" description="Disordered" evidence="1">
    <location>
        <begin position="13"/>
        <end position="43"/>
    </location>
</feature>
<dbReference type="AlphaFoldDB" id="A0A314UIL1"/>
<gene>
    <name evidence="2" type="ORF">Pyn_09414</name>
</gene>
<keyword evidence="3" id="KW-1185">Reference proteome</keyword>
<comment type="caution">
    <text evidence="2">The sequence shown here is derived from an EMBL/GenBank/DDBJ whole genome shotgun (WGS) entry which is preliminary data.</text>
</comment>
<accession>A0A314UIL1</accession>
<name>A0A314UIL1_PRUYE</name>
<dbReference type="EMBL" id="PJQY01003452">
    <property type="protein sequence ID" value="PQM37373.1"/>
    <property type="molecule type" value="Genomic_DNA"/>
</dbReference>
<feature type="compositionally biased region" description="Basic residues" evidence="1">
    <location>
        <begin position="23"/>
        <end position="32"/>
    </location>
</feature>
<evidence type="ECO:0000313" key="2">
    <source>
        <dbReference type="EMBL" id="PQM37373.1"/>
    </source>
</evidence>